<reference evidence="10" key="2">
    <citation type="submission" date="2023-10" db="EMBL/GenBank/DDBJ databases">
        <title>Rapid discrimination of Bifidobacterium longum Subspecies based on MALDI-TOF MS and Machine Learning.</title>
        <authorList>
            <person name="Chen J."/>
        </authorList>
    </citation>
    <scope>NUCLEOTIDE SEQUENCE</scope>
    <source>
        <strain evidence="10">YGMCC0039</strain>
    </source>
</reference>
<dbReference type="PANTHER" id="PTHR30287">
    <property type="entry name" value="MEMBRANE COMPONENT OF PREDICTED ABC SUPERFAMILY METABOLITE UPTAKE TRANSPORTER"/>
    <property type="match status" value="1"/>
</dbReference>
<proteinExistence type="predicted"/>
<evidence type="ECO:0000259" key="9">
    <source>
        <dbReference type="Pfam" id="PF02687"/>
    </source>
</evidence>
<reference evidence="11" key="1">
    <citation type="submission" date="2019-11" db="EMBL/GenBank/DDBJ databases">
        <authorList>
            <person name="Feng L."/>
        </authorList>
    </citation>
    <scope>NUCLEOTIDE SEQUENCE</scope>
    <source>
        <strain evidence="11">BlongumLFYP82</strain>
    </source>
</reference>
<dbReference type="RefSeq" id="WP_144169142.1">
    <property type="nucleotide sequence ID" value="NZ_CACRSV010000033.1"/>
</dbReference>
<dbReference type="AlphaFoldDB" id="A0A6N2UJ22"/>
<keyword evidence="3 8" id="KW-0812">Transmembrane</keyword>
<evidence type="ECO:0000256" key="3">
    <source>
        <dbReference type="ARBA" id="ARBA00022692"/>
    </source>
</evidence>
<dbReference type="Gene3D" id="1.10.287.1490">
    <property type="match status" value="1"/>
</dbReference>
<feature type="region of interest" description="Disordered" evidence="7">
    <location>
        <begin position="1"/>
        <end position="23"/>
    </location>
</feature>
<evidence type="ECO:0000256" key="4">
    <source>
        <dbReference type="ARBA" id="ARBA00022989"/>
    </source>
</evidence>
<feature type="region of interest" description="Disordered" evidence="7">
    <location>
        <begin position="466"/>
        <end position="497"/>
    </location>
</feature>
<dbReference type="InterPro" id="IPR038766">
    <property type="entry name" value="Membrane_comp_ABC_pdt"/>
</dbReference>
<dbReference type="EMBL" id="CACRSV010000033">
    <property type="protein sequence ID" value="VYT16802.1"/>
    <property type="molecule type" value="Genomic_DNA"/>
</dbReference>
<feature type="compositionally biased region" description="Basic and acidic residues" evidence="7">
    <location>
        <begin position="478"/>
        <end position="497"/>
    </location>
</feature>
<evidence type="ECO:0000256" key="5">
    <source>
        <dbReference type="ARBA" id="ARBA00023136"/>
    </source>
</evidence>
<dbReference type="Proteomes" id="UP001277803">
    <property type="component" value="Unassembled WGS sequence"/>
</dbReference>
<evidence type="ECO:0000256" key="7">
    <source>
        <dbReference type="SAM" id="MobiDB-lite"/>
    </source>
</evidence>
<feature type="transmembrane region" description="Helical" evidence="8">
    <location>
        <begin position="285"/>
        <end position="303"/>
    </location>
</feature>
<accession>A0A6N2UJ22</accession>
<evidence type="ECO:0000313" key="10">
    <source>
        <dbReference type="EMBL" id="MDW3125579.1"/>
    </source>
</evidence>
<dbReference type="Pfam" id="PF02687">
    <property type="entry name" value="FtsX"/>
    <property type="match status" value="1"/>
</dbReference>
<dbReference type="GO" id="GO:0005886">
    <property type="term" value="C:plasma membrane"/>
    <property type="evidence" value="ECO:0007669"/>
    <property type="project" value="UniProtKB-SubCell"/>
</dbReference>
<gene>
    <name evidence="11" type="primary">smc_8</name>
    <name evidence="11" type="ORF">BLLFYP82_01953</name>
    <name evidence="10" type="ORF">RS890_00225</name>
</gene>
<evidence type="ECO:0000256" key="2">
    <source>
        <dbReference type="ARBA" id="ARBA00022475"/>
    </source>
</evidence>
<keyword evidence="4 8" id="KW-1133">Transmembrane helix</keyword>
<keyword evidence="2" id="KW-1003">Cell membrane</keyword>
<evidence type="ECO:0000313" key="11">
    <source>
        <dbReference type="EMBL" id="VYT16802.1"/>
    </source>
</evidence>
<keyword evidence="5 8" id="KW-0472">Membrane</keyword>
<feature type="transmembrane region" description="Helical" evidence="8">
    <location>
        <begin position="333"/>
        <end position="351"/>
    </location>
</feature>
<dbReference type="PANTHER" id="PTHR30287:SF1">
    <property type="entry name" value="INNER MEMBRANE PROTEIN"/>
    <property type="match status" value="1"/>
</dbReference>
<keyword evidence="6" id="KW-0175">Coiled coil</keyword>
<name>A0A6N2UJ22_BIFLN</name>
<evidence type="ECO:0000256" key="6">
    <source>
        <dbReference type="SAM" id="Coils"/>
    </source>
</evidence>
<organism evidence="11">
    <name type="scientific">Bifidobacterium longum</name>
    <dbReference type="NCBI Taxonomy" id="216816"/>
    <lineage>
        <taxon>Bacteria</taxon>
        <taxon>Bacillati</taxon>
        <taxon>Actinomycetota</taxon>
        <taxon>Actinomycetes</taxon>
        <taxon>Bifidobacteriales</taxon>
        <taxon>Bifidobacteriaceae</taxon>
        <taxon>Bifidobacterium</taxon>
    </lineage>
</organism>
<evidence type="ECO:0000256" key="8">
    <source>
        <dbReference type="SAM" id="Phobius"/>
    </source>
</evidence>
<feature type="domain" description="ABC3 transporter permease C-terminal" evidence="9">
    <location>
        <begin position="287"/>
        <end position="370"/>
    </location>
</feature>
<protein>
    <submittedName>
        <fullName evidence="11">Chromosome partition protein Smc</fullName>
    </submittedName>
    <submittedName>
        <fullName evidence="10">FtsX-like permease family protein</fullName>
    </submittedName>
</protein>
<dbReference type="EMBL" id="JAWLRA010000001">
    <property type="protein sequence ID" value="MDW3125579.1"/>
    <property type="molecule type" value="Genomic_DNA"/>
</dbReference>
<feature type="coiled-coil region" evidence="6">
    <location>
        <begin position="127"/>
        <end position="161"/>
    </location>
</feature>
<feature type="region of interest" description="Disordered" evidence="7">
    <location>
        <begin position="381"/>
        <end position="414"/>
    </location>
</feature>
<dbReference type="InterPro" id="IPR003838">
    <property type="entry name" value="ABC3_permease_C"/>
</dbReference>
<feature type="compositionally biased region" description="Basic residues" evidence="7">
    <location>
        <begin position="466"/>
        <end position="477"/>
    </location>
</feature>
<comment type="subcellular location">
    <subcellularLocation>
        <location evidence="1">Cell membrane</location>
        <topology evidence="1">Multi-pass membrane protein</topology>
    </subcellularLocation>
</comment>
<evidence type="ECO:0000256" key="1">
    <source>
        <dbReference type="ARBA" id="ARBA00004651"/>
    </source>
</evidence>
<sequence>MNDAKNQIENGKDQLASSSEQAVNQASSTLAELSGATAQIASADSQLTSAQTQLAAGAQQLTQGQGQLTESWQQLSSAKTQLDQARTQLDTTKQVLDKTGQLLQQWQNTGLTGNLYDSVKAQYDRALSSYNDAVTEYKGKLNEYNNALQQWNDSAAQLSQGSQEYQQNAAAISQAANLLASKQTELGQAVSMASGSVSDGTSELIEGQRSIDKAKDEYNAKLQEFNDARPVAEKKIKAAEHDIELAREKVDTLEVPAYSIDGRRECLTSEGYRVYEIIANIVKKLAMIFPVFLYFVTALVMLTTMDRMVDEERTNSGILKALGYSDRDIMKKFLFYGFTASTIGTIIRVAAGHTILPIIVNHAYSNGFTMAAHRAGVPPCHHPGSVPAGLGERRDTGLGGGQTRAARQAGFPTAAEAARQRLEDLPGAHHPVVEPDEFHVKGHGAQPVPIQGAHVHDDFRRGRRGVAAHGRARRAGLHRADQRPPVRGPDPLRHDRG</sequence>